<protein>
    <recommendedName>
        <fullName evidence="3">WXG100 family type VII secretion target</fullName>
    </recommendedName>
</protein>
<evidence type="ECO:0000313" key="2">
    <source>
        <dbReference type="Proteomes" id="UP001597260"/>
    </source>
</evidence>
<organism evidence="1 2">
    <name type="scientific">Micromonospora sonneratiae</name>
    <dbReference type="NCBI Taxonomy" id="1184706"/>
    <lineage>
        <taxon>Bacteria</taxon>
        <taxon>Bacillati</taxon>
        <taxon>Actinomycetota</taxon>
        <taxon>Actinomycetes</taxon>
        <taxon>Micromonosporales</taxon>
        <taxon>Micromonosporaceae</taxon>
        <taxon>Micromonospora</taxon>
    </lineage>
</organism>
<evidence type="ECO:0008006" key="3">
    <source>
        <dbReference type="Google" id="ProtNLM"/>
    </source>
</evidence>
<gene>
    <name evidence="1" type="ORF">ACFQ4H_25965</name>
</gene>
<keyword evidence="2" id="KW-1185">Reference proteome</keyword>
<dbReference type="Gene3D" id="1.10.287.1060">
    <property type="entry name" value="ESAT-6-like"/>
    <property type="match status" value="1"/>
</dbReference>
<dbReference type="EMBL" id="JBHTMP010000051">
    <property type="protein sequence ID" value="MFD1324538.1"/>
    <property type="molecule type" value="Genomic_DNA"/>
</dbReference>
<proteinExistence type="predicted"/>
<evidence type="ECO:0000313" key="1">
    <source>
        <dbReference type="EMBL" id="MFD1324538.1"/>
    </source>
</evidence>
<dbReference type="Proteomes" id="UP001597260">
    <property type="component" value="Unassembled WGS sequence"/>
</dbReference>
<reference evidence="2" key="1">
    <citation type="journal article" date="2019" name="Int. J. Syst. Evol. Microbiol.">
        <title>The Global Catalogue of Microorganisms (GCM) 10K type strain sequencing project: providing services to taxonomists for standard genome sequencing and annotation.</title>
        <authorList>
            <consortium name="The Broad Institute Genomics Platform"/>
            <consortium name="The Broad Institute Genome Sequencing Center for Infectious Disease"/>
            <person name="Wu L."/>
            <person name="Ma J."/>
        </authorList>
    </citation>
    <scope>NUCLEOTIDE SEQUENCE [LARGE SCALE GENOMIC DNA]</scope>
    <source>
        <strain evidence="2">JCM 31037</strain>
    </source>
</reference>
<name>A0ABW3YL89_9ACTN</name>
<sequence>MINIDVEALEKVAALLQDPARTLSSAVLRFNANSARLGKPWGDDEIGKQWSAVYEPGLASVQDGFTKTEKGIIKLSDQFRKAAKQYKKTEEANLT</sequence>
<accession>A0ABW3YL89</accession>
<comment type="caution">
    <text evidence="1">The sequence shown here is derived from an EMBL/GenBank/DDBJ whole genome shotgun (WGS) entry which is preliminary data.</text>
</comment>